<dbReference type="Proteomes" id="UP000324222">
    <property type="component" value="Unassembled WGS sequence"/>
</dbReference>
<name>A0A5B7IQJ0_PORTR</name>
<keyword evidence="3" id="KW-1185">Reference proteome</keyword>
<organism evidence="2 3">
    <name type="scientific">Portunus trituberculatus</name>
    <name type="common">Swimming crab</name>
    <name type="synonym">Neptunus trituberculatus</name>
    <dbReference type="NCBI Taxonomy" id="210409"/>
    <lineage>
        <taxon>Eukaryota</taxon>
        <taxon>Metazoa</taxon>
        <taxon>Ecdysozoa</taxon>
        <taxon>Arthropoda</taxon>
        <taxon>Crustacea</taxon>
        <taxon>Multicrustacea</taxon>
        <taxon>Malacostraca</taxon>
        <taxon>Eumalacostraca</taxon>
        <taxon>Eucarida</taxon>
        <taxon>Decapoda</taxon>
        <taxon>Pleocyemata</taxon>
        <taxon>Brachyura</taxon>
        <taxon>Eubrachyura</taxon>
        <taxon>Portunoidea</taxon>
        <taxon>Portunidae</taxon>
        <taxon>Portuninae</taxon>
        <taxon>Portunus</taxon>
    </lineage>
</organism>
<feature type="region of interest" description="Disordered" evidence="1">
    <location>
        <begin position="1"/>
        <end position="53"/>
    </location>
</feature>
<comment type="caution">
    <text evidence="2">The sequence shown here is derived from an EMBL/GenBank/DDBJ whole genome shotgun (WGS) entry which is preliminary data.</text>
</comment>
<gene>
    <name evidence="2" type="ORF">E2C01_079097</name>
</gene>
<evidence type="ECO:0000313" key="3">
    <source>
        <dbReference type="Proteomes" id="UP000324222"/>
    </source>
</evidence>
<evidence type="ECO:0000313" key="2">
    <source>
        <dbReference type="EMBL" id="MPC84359.1"/>
    </source>
</evidence>
<proteinExistence type="predicted"/>
<dbReference type="AlphaFoldDB" id="A0A5B7IQJ0"/>
<evidence type="ECO:0000256" key="1">
    <source>
        <dbReference type="SAM" id="MobiDB-lite"/>
    </source>
</evidence>
<protein>
    <submittedName>
        <fullName evidence="2">Uncharacterized protein</fullName>
    </submittedName>
</protein>
<accession>A0A5B7IQJ0</accession>
<reference evidence="2 3" key="1">
    <citation type="submission" date="2019-05" db="EMBL/GenBank/DDBJ databases">
        <title>Another draft genome of Portunus trituberculatus and its Hox gene families provides insights of decapod evolution.</title>
        <authorList>
            <person name="Jeong J.-H."/>
            <person name="Song I."/>
            <person name="Kim S."/>
            <person name="Choi T."/>
            <person name="Kim D."/>
            <person name="Ryu S."/>
            <person name="Kim W."/>
        </authorList>
    </citation>
    <scope>NUCLEOTIDE SEQUENCE [LARGE SCALE GENOMIC DNA]</scope>
    <source>
        <tissue evidence="2">Muscle</tissue>
    </source>
</reference>
<dbReference type="EMBL" id="VSRR010065254">
    <property type="protein sequence ID" value="MPC84359.1"/>
    <property type="molecule type" value="Genomic_DNA"/>
</dbReference>
<sequence length="81" mass="8905">MENNAPQPGGFAGPSITTLSPEGGVNPSSRCGPRVPVSRGVPSSRRIRSGRTNSRFLRTRESARIIRFDLMTFENLLTLYL</sequence>